<feature type="domain" description="DUF6250" evidence="2">
    <location>
        <begin position="52"/>
        <end position="223"/>
    </location>
</feature>
<dbReference type="EMBL" id="JAHLFJ010000075">
    <property type="protein sequence ID" value="MBU3856489.1"/>
    <property type="molecule type" value="Genomic_DNA"/>
</dbReference>
<evidence type="ECO:0000313" key="4">
    <source>
        <dbReference type="Proteomes" id="UP000784286"/>
    </source>
</evidence>
<feature type="signal peptide" evidence="1">
    <location>
        <begin position="1"/>
        <end position="24"/>
    </location>
</feature>
<dbReference type="Gene3D" id="2.60.120.200">
    <property type="match status" value="1"/>
</dbReference>
<evidence type="ECO:0000259" key="2">
    <source>
        <dbReference type="Pfam" id="PF19763"/>
    </source>
</evidence>
<sequence length="229" mass="26006">MKRNLIRNLAGVLALCCPAACLHAQQVSLKYWKAEDHSGQMSIEVAGDTLDIVSPKGVTLWYAPRLTGHYEIAYRACVLMQGGACDRLSDLNCFWGANDPLHPGDLYARAGWRMGIFQRYKSLTLMYVGYGGNHNSTTRFREYFGQGMDTKDDVTRPVIKEYTDEAHLLKPNRWMNIRIRVEEGVTTYSVDGEELFRYAVKEGQCDGNFGLRLLENHVQVTGFRVKKID</sequence>
<comment type="caution">
    <text evidence="3">The sequence shown here is derived from an EMBL/GenBank/DDBJ whole genome shotgun (WGS) entry which is preliminary data.</text>
</comment>
<reference evidence="3" key="2">
    <citation type="submission" date="2021-04" db="EMBL/GenBank/DDBJ databases">
        <authorList>
            <person name="Gilroy R."/>
        </authorList>
    </citation>
    <scope>NUCLEOTIDE SEQUENCE</scope>
    <source>
        <strain evidence="3">8470</strain>
    </source>
</reference>
<evidence type="ECO:0000313" key="3">
    <source>
        <dbReference type="EMBL" id="MBU3856489.1"/>
    </source>
</evidence>
<dbReference type="InterPro" id="IPR046217">
    <property type="entry name" value="DUF6250"/>
</dbReference>
<feature type="chain" id="PRO_5036913796" description="DUF6250 domain-containing protein" evidence="1">
    <location>
        <begin position="25"/>
        <end position="229"/>
    </location>
</feature>
<evidence type="ECO:0000256" key="1">
    <source>
        <dbReference type="SAM" id="SignalP"/>
    </source>
</evidence>
<name>A0A948TND9_9BACT</name>
<dbReference type="Proteomes" id="UP000784286">
    <property type="component" value="Unassembled WGS sequence"/>
</dbReference>
<organism evidence="3 4">
    <name type="scientific">Candidatus Phocaeicola excrementipullorum</name>
    <dbReference type="NCBI Taxonomy" id="2838731"/>
    <lineage>
        <taxon>Bacteria</taxon>
        <taxon>Pseudomonadati</taxon>
        <taxon>Bacteroidota</taxon>
        <taxon>Bacteroidia</taxon>
        <taxon>Bacteroidales</taxon>
        <taxon>Bacteroidaceae</taxon>
        <taxon>Phocaeicola</taxon>
    </lineage>
</organism>
<dbReference type="AlphaFoldDB" id="A0A948TND9"/>
<accession>A0A948TND9</accession>
<protein>
    <recommendedName>
        <fullName evidence="2">DUF6250 domain-containing protein</fullName>
    </recommendedName>
</protein>
<keyword evidence="1" id="KW-0732">Signal</keyword>
<proteinExistence type="predicted"/>
<reference evidence="3" key="1">
    <citation type="journal article" date="2021" name="PeerJ">
        <title>Extensive microbial diversity within the chicken gut microbiome revealed by metagenomics and culture.</title>
        <authorList>
            <person name="Gilroy R."/>
            <person name="Ravi A."/>
            <person name="Getino M."/>
            <person name="Pursley I."/>
            <person name="Horton D.L."/>
            <person name="Alikhan N.F."/>
            <person name="Baker D."/>
            <person name="Gharbi K."/>
            <person name="Hall N."/>
            <person name="Watson M."/>
            <person name="Adriaenssens E.M."/>
            <person name="Foster-Nyarko E."/>
            <person name="Jarju S."/>
            <person name="Secka A."/>
            <person name="Antonio M."/>
            <person name="Oren A."/>
            <person name="Chaudhuri R.R."/>
            <person name="La Ragione R."/>
            <person name="Hildebrand F."/>
            <person name="Pallen M.J."/>
        </authorList>
    </citation>
    <scope>NUCLEOTIDE SEQUENCE</scope>
    <source>
        <strain evidence="3">8470</strain>
    </source>
</reference>
<gene>
    <name evidence="3" type="ORF">H9928_08045</name>
</gene>
<dbReference type="Pfam" id="PF19763">
    <property type="entry name" value="DUF6250"/>
    <property type="match status" value="1"/>
</dbReference>